<feature type="domain" description="4Fe-4S ferredoxin-type" evidence="4">
    <location>
        <begin position="90"/>
        <end position="114"/>
    </location>
</feature>
<organism evidence="5 6">
    <name type="scientific">Ethanoligenens harbinense (strain DSM 18485 / JCM 12961 / CGMCC 1.5033 / YUAN-3)</name>
    <dbReference type="NCBI Taxonomy" id="663278"/>
    <lineage>
        <taxon>Bacteria</taxon>
        <taxon>Bacillati</taxon>
        <taxon>Bacillota</taxon>
        <taxon>Clostridia</taxon>
        <taxon>Eubacteriales</taxon>
        <taxon>Oscillospiraceae</taxon>
        <taxon>Ethanoligenens</taxon>
    </lineage>
</organism>
<dbReference type="InterPro" id="IPR017900">
    <property type="entry name" value="4Fe4S_Fe_S_CS"/>
</dbReference>
<keyword evidence="1" id="KW-0479">Metal-binding</keyword>
<dbReference type="SUPFAM" id="SSF52540">
    <property type="entry name" value="P-loop containing nucleoside triphosphate hydrolases"/>
    <property type="match status" value="1"/>
</dbReference>
<dbReference type="PANTHER" id="PTHR43534:SF1">
    <property type="entry name" value="4FE-4S CLUSTER CONTAINING PARA FAMILY ATPASE PROTEIN"/>
    <property type="match status" value="1"/>
</dbReference>
<evidence type="ECO:0000313" key="5">
    <source>
        <dbReference type="EMBL" id="ADU26150.1"/>
    </source>
</evidence>
<dbReference type="InterPro" id="IPR017896">
    <property type="entry name" value="4Fe4S_Fe-S-bd"/>
</dbReference>
<protein>
    <submittedName>
        <fullName evidence="5">Cobyrinic acid ac-diamide synthase</fullName>
    </submittedName>
</protein>
<dbReference type="PROSITE" id="PS51379">
    <property type="entry name" value="4FE4S_FER_2"/>
    <property type="match status" value="2"/>
</dbReference>
<dbReference type="Gene3D" id="3.40.50.300">
    <property type="entry name" value="P-loop containing nucleotide triphosphate hydrolases"/>
    <property type="match status" value="1"/>
</dbReference>
<dbReference type="PROSITE" id="PS00198">
    <property type="entry name" value="4FE4S_FER_1"/>
    <property type="match status" value="1"/>
</dbReference>
<dbReference type="InterPro" id="IPR027417">
    <property type="entry name" value="P-loop_NTPase"/>
</dbReference>
<dbReference type="AlphaFoldDB" id="E6U9F9"/>
<dbReference type="GO" id="GO:0051536">
    <property type="term" value="F:iron-sulfur cluster binding"/>
    <property type="evidence" value="ECO:0007669"/>
    <property type="project" value="UniProtKB-KW"/>
</dbReference>
<dbReference type="PANTHER" id="PTHR43534">
    <property type="entry name" value="MIND SUPERFAMILY P-LOOP ATPASE CONTAINING AN INSERTED FERREDOXIN DOMAIN"/>
    <property type="match status" value="1"/>
</dbReference>
<dbReference type="Pfam" id="PF01656">
    <property type="entry name" value="CbiA"/>
    <property type="match status" value="1"/>
</dbReference>
<dbReference type="InterPro" id="IPR002586">
    <property type="entry name" value="CobQ/CobB/MinD/ParA_Nub-bd_dom"/>
</dbReference>
<dbReference type="GO" id="GO:0046872">
    <property type="term" value="F:metal ion binding"/>
    <property type="evidence" value="ECO:0007669"/>
    <property type="project" value="UniProtKB-KW"/>
</dbReference>
<proteinExistence type="predicted"/>
<evidence type="ECO:0000256" key="3">
    <source>
        <dbReference type="ARBA" id="ARBA00023014"/>
    </source>
</evidence>
<dbReference type="eggNOG" id="COG1149">
    <property type="taxonomic scope" value="Bacteria"/>
</dbReference>
<evidence type="ECO:0000256" key="2">
    <source>
        <dbReference type="ARBA" id="ARBA00023004"/>
    </source>
</evidence>
<dbReference type="Gene3D" id="3.30.70.20">
    <property type="match status" value="1"/>
</dbReference>
<gene>
    <name evidence="5" type="ordered locus">Ethha_0573</name>
</gene>
<sequence>MRQLVILSGKGGTGKTTIASSFVRLAEHKVFADCDVDAPNLHQIFGFGKVPEEKPFYGLNKAVKDDTVCTNCGKCEALCRFGAIENGKVNPYACEGCGVCEAVCPAKDREGKAAIRLEERESGKTMLYNENGQVFSTAELFMGNGASGRLVTEVRRNLFQAARGEKYAILDGSPGIGCPVIASVTGVSMVLVVAEPTVSGMHDMKRIVETARRFGTKIAVCINKFDVSNTNTNAIKTFCGEEEIPMIGLIPYDRAVITAVNSGKAVVDYEDSMAGRAIRKIWERAKKMLVS</sequence>
<dbReference type="CDD" id="cd03110">
    <property type="entry name" value="SIMIBI_bact_arch"/>
    <property type="match status" value="1"/>
</dbReference>
<accession>E6U9F9</accession>
<dbReference type="SUPFAM" id="SSF54862">
    <property type="entry name" value="4Fe-4S ferredoxins"/>
    <property type="match status" value="1"/>
</dbReference>
<reference evidence="5 6" key="1">
    <citation type="submission" date="2010-12" db="EMBL/GenBank/DDBJ databases">
        <title>Complete sequence of Ethanoligenens harbinense YUAN-3.</title>
        <authorList>
            <person name="Lucas S."/>
            <person name="Copeland A."/>
            <person name="Lapidus A."/>
            <person name="Cheng J.-F."/>
            <person name="Bruce D."/>
            <person name="Goodwin L."/>
            <person name="Pitluck S."/>
            <person name="Chertkov O."/>
            <person name="Misra M."/>
            <person name="Detter J.C."/>
            <person name="Han C."/>
            <person name="Tapia R."/>
            <person name="Land M."/>
            <person name="Hauser L."/>
            <person name="Jeffries C."/>
            <person name="Kyrpides N."/>
            <person name="Ivanova N."/>
            <person name="Mikhailova N."/>
            <person name="Wang A."/>
            <person name="Mouttaki H."/>
            <person name="He Z."/>
            <person name="Zhou J."/>
            <person name="Hemme C.L."/>
            <person name="Woyke T."/>
        </authorList>
    </citation>
    <scope>NUCLEOTIDE SEQUENCE [LARGE SCALE GENOMIC DNA]</scope>
    <source>
        <strain evidence="6">DSM 18485 / JCM 12961 / CGMCC 1.5033 / YUAN-3</strain>
    </source>
</reference>
<dbReference type="EMBL" id="CP002400">
    <property type="protein sequence ID" value="ADU26150.1"/>
    <property type="molecule type" value="Genomic_DNA"/>
</dbReference>
<evidence type="ECO:0000313" key="6">
    <source>
        <dbReference type="Proteomes" id="UP000001551"/>
    </source>
</evidence>
<keyword evidence="2" id="KW-0408">Iron</keyword>
<dbReference type="STRING" id="663278.Ethha_0573"/>
<keyword evidence="3" id="KW-0411">Iron-sulfur</keyword>
<dbReference type="HOGENOM" id="CLU_067767_1_0_9"/>
<evidence type="ECO:0000256" key="1">
    <source>
        <dbReference type="ARBA" id="ARBA00022723"/>
    </source>
</evidence>
<evidence type="ECO:0000259" key="4">
    <source>
        <dbReference type="PROSITE" id="PS51379"/>
    </source>
</evidence>
<dbReference type="RefSeq" id="WP_013484522.1">
    <property type="nucleotide sequence ID" value="NC_014828.1"/>
</dbReference>
<name>E6U9F9_ETHHY</name>
<feature type="domain" description="4Fe-4S ferredoxin-type" evidence="4">
    <location>
        <begin position="60"/>
        <end position="89"/>
    </location>
</feature>
<dbReference type="Proteomes" id="UP000001551">
    <property type="component" value="Chromosome"/>
</dbReference>
<keyword evidence="6" id="KW-1185">Reference proteome</keyword>
<dbReference type="KEGG" id="eha:Ethha_0573"/>